<evidence type="ECO:0000256" key="1">
    <source>
        <dbReference type="SAM" id="MobiDB-lite"/>
    </source>
</evidence>
<keyword evidence="2" id="KW-1133">Transmembrane helix</keyword>
<protein>
    <submittedName>
        <fullName evidence="3">Na+/H+ antiporter subunit G</fullName>
    </submittedName>
</protein>
<dbReference type="OrthoDB" id="9813804at2"/>
<dbReference type="InterPro" id="IPR005133">
    <property type="entry name" value="PhaG_MnhG_YufB"/>
</dbReference>
<name>A0A191ZFV7_9GAMM</name>
<dbReference type="EMBL" id="CP016027">
    <property type="protein sequence ID" value="ANJ66737.1"/>
    <property type="molecule type" value="Genomic_DNA"/>
</dbReference>
<keyword evidence="4" id="KW-1185">Reference proteome</keyword>
<dbReference type="Proteomes" id="UP000078596">
    <property type="component" value="Chromosome"/>
</dbReference>
<feature type="transmembrane region" description="Helical" evidence="2">
    <location>
        <begin position="39"/>
        <end position="58"/>
    </location>
</feature>
<dbReference type="NCBIfam" id="TIGR01300">
    <property type="entry name" value="CPA3_mnhG_phaG"/>
    <property type="match status" value="1"/>
</dbReference>
<feature type="compositionally biased region" description="Polar residues" evidence="1">
    <location>
        <begin position="102"/>
        <end position="118"/>
    </location>
</feature>
<evidence type="ECO:0000313" key="3">
    <source>
        <dbReference type="EMBL" id="ANJ66737.1"/>
    </source>
</evidence>
<dbReference type="STRING" id="1860122.A9404_04520"/>
<dbReference type="PANTHER" id="PTHR34703">
    <property type="entry name" value="ANTIPORTER SUBUNIT MNHG2-RELATED"/>
    <property type="match status" value="1"/>
</dbReference>
<dbReference type="GO" id="GO:0015385">
    <property type="term" value="F:sodium:proton antiporter activity"/>
    <property type="evidence" value="ECO:0007669"/>
    <property type="project" value="TreeGrafter"/>
</dbReference>
<feature type="transmembrane region" description="Helical" evidence="2">
    <location>
        <begin position="70"/>
        <end position="88"/>
    </location>
</feature>
<dbReference type="NCBIfam" id="NF009316">
    <property type="entry name" value="PRK12674.1-5"/>
    <property type="match status" value="1"/>
</dbReference>
<dbReference type="PANTHER" id="PTHR34703:SF1">
    <property type="entry name" value="ANTIPORTER SUBUNIT MNHG2-RELATED"/>
    <property type="match status" value="1"/>
</dbReference>
<accession>A0A191ZFV7</accession>
<dbReference type="RefSeq" id="WP_066099078.1">
    <property type="nucleotide sequence ID" value="NZ_CP016027.1"/>
</dbReference>
<organism evidence="3 4">
    <name type="scientific">Halothiobacillus diazotrophicus</name>
    <dbReference type="NCBI Taxonomy" id="1860122"/>
    <lineage>
        <taxon>Bacteria</taxon>
        <taxon>Pseudomonadati</taxon>
        <taxon>Pseudomonadota</taxon>
        <taxon>Gammaproteobacteria</taxon>
        <taxon>Chromatiales</taxon>
        <taxon>Halothiobacillaceae</taxon>
        <taxon>Halothiobacillus</taxon>
    </lineage>
</organism>
<dbReference type="Pfam" id="PF03334">
    <property type="entry name" value="PhaG_MnhG_YufB"/>
    <property type="match status" value="1"/>
</dbReference>
<keyword evidence="2" id="KW-0812">Transmembrane</keyword>
<evidence type="ECO:0000256" key="2">
    <source>
        <dbReference type="SAM" id="Phobius"/>
    </source>
</evidence>
<proteinExistence type="predicted"/>
<dbReference type="AlphaFoldDB" id="A0A191ZFV7"/>
<dbReference type="KEGG" id="haz:A9404_04520"/>
<evidence type="ECO:0000313" key="4">
    <source>
        <dbReference type="Proteomes" id="UP000078596"/>
    </source>
</evidence>
<reference evidence="3 4" key="1">
    <citation type="submission" date="2016-06" db="EMBL/GenBank/DDBJ databases">
        <title>Insight into the functional genes involving in sulfur oxidation in Pearl River water.</title>
        <authorList>
            <person name="Luo J."/>
            <person name="Tan X."/>
            <person name="Lin W."/>
        </authorList>
    </citation>
    <scope>NUCLEOTIDE SEQUENCE [LARGE SCALE GENOMIC DNA]</scope>
    <source>
        <strain evidence="3 4">LS2</strain>
    </source>
</reference>
<gene>
    <name evidence="3" type="ORF">A9404_04520</name>
</gene>
<keyword evidence="2" id="KW-0472">Membrane</keyword>
<feature type="region of interest" description="Disordered" evidence="1">
    <location>
        <begin position="92"/>
        <end position="118"/>
    </location>
</feature>
<feature type="transmembrane region" description="Helical" evidence="2">
    <location>
        <begin position="6"/>
        <end position="27"/>
    </location>
</feature>
<sequence>MTIAEFAIAGLIILGSAFVLLGSIGLVKFPDFFMRLHAPTKASTLGVTALLLASALFFSLKSGHASLHEALIIVFLWVTAPISALMLASSARCRQTKDETSSKTGEPQTDKPGTTTPE</sequence>